<dbReference type="EMBL" id="PFGW01000027">
    <property type="protein sequence ID" value="PIW74698.1"/>
    <property type="molecule type" value="Genomic_DNA"/>
</dbReference>
<proteinExistence type="predicted"/>
<reference evidence="2" key="1">
    <citation type="submission" date="2017-09" db="EMBL/GenBank/DDBJ databases">
        <title>Depth-based differentiation of microbial function through sediment-hosted aquifers and enrichment of novel symbionts in the deep terrestrial subsurface.</title>
        <authorList>
            <person name="Probst A.J."/>
            <person name="Ladd B."/>
            <person name="Jarett J.K."/>
            <person name="Geller-Mcgrath D.E."/>
            <person name="Sieber C.M.K."/>
            <person name="Emerson J.B."/>
            <person name="Anantharaman K."/>
            <person name="Thomas B.C."/>
            <person name="Malmstrom R."/>
            <person name="Stieglmeier M."/>
            <person name="Klingl A."/>
            <person name="Woyke T."/>
            <person name="Ryan C.M."/>
            <person name="Banfield J.F."/>
        </authorList>
    </citation>
    <scope>NUCLEOTIDE SEQUENCE [LARGE SCALE GENOMIC DNA]</scope>
</reference>
<name>A0A2M7IE03_9BACT</name>
<evidence type="ECO:0000313" key="2">
    <source>
        <dbReference type="Proteomes" id="UP000231673"/>
    </source>
</evidence>
<protein>
    <submittedName>
        <fullName evidence="1">Uncharacterized protein</fullName>
    </submittedName>
</protein>
<evidence type="ECO:0000313" key="1">
    <source>
        <dbReference type="EMBL" id="PIW74698.1"/>
    </source>
</evidence>
<dbReference type="Proteomes" id="UP000231673">
    <property type="component" value="Unassembled WGS sequence"/>
</dbReference>
<organism evidence="1 2">
    <name type="scientific">Candidatus Portnoybacteria bacterium CG_4_8_14_3_um_filter_44_15</name>
    <dbReference type="NCBI Taxonomy" id="1974803"/>
    <lineage>
        <taxon>Bacteria</taxon>
        <taxon>Candidatus Portnoyibacteriota</taxon>
    </lineage>
</organism>
<sequence>MENSEKINELLSRIIPICSFCKKVRDEDGNWIPVEEYLLRFGIEFSHSLCSPCKEENYPEFK</sequence>
<dbReference type="AlphaFoldDB" id="A0A2M7IE03"/>
<accession>A0A2M7IE03</accession>
<gene>
    <name evidence="1" type="ORF">CO003_01370</name>
</gene>
<comment type="caution">
    <text evidence="1">The sequence shown here is derived from an EMBL/GenBank/DDBJ whole genome shotgun (WGS) entry which is preliminary data.</text>
</comment>